<dbReference type="InterPro" id="IPR045863">
    <property type="entry name" value="CorA_TM1_TM2"/>
</dbReference>
<evidence type="ECO:0000256" key="3">
    <source>
        <dbReference type="ARBA" id="ARBA00022448"/>
    </source>
</evidence>
<sequence length="296" mass="34482">MKRLDGLSQAETQILVILTSDELVHTRSLPGLETVLHHTPLARDVMDCKAEGRRDCLCGTVFTPRHTKEGERIAFGYLLTKTHLVLCDDCGVIRSAVKRLAQERQRQENGPGRFFYELLDFLLIKDPHHLEELEDRLGQLEDQILAGDLNRFGVLLTSMRKKTMAWFRYYSQLGVMISELEEEENGVFSSSERRLMHMLEKRLKRLRDESQLLREYCLQIRELFQAEVDIRQNRIMKILTVVTTLCLPLSLVAGWYGMNFKGMPELSWKYGYPAVIVISLVIVAFCLWIMKKKKFW</sequence>
<evidence type="ECO:0000256" key="4">
    <source>
        <dbReference type="ARBA" id="ARBA00022475"/>
    </source>
</evidence>
<keyword evidence="7" id="KW-0862">Zinc</keyword>
<evidence type="ECO:0000256" key="1">
    <source>
        <dbReference type="ARBA" id="ARBA00004651"/>
    </source>
</evidence>
<keyword evidence="8" id="KW-0460">Magnesium</keyword>
<comment type="function">
    <text evidence="13">Mediates influx of magnesium ions. Alternates between open and closed states. Activated by low cytoplasmic Mg(2+) levels. Inactive when cytoplasmic Mg(2+) levels are high.</text>
</comment>
<keyword evidence="10" id="KW-0406">Ion transport</keyword>
<reference evidence="16" key="1">
    <citation type="submission" date="2020-10" db="EMBL/GenBank/DDBJ databases">
        <title>ChiBAC.</title>
        <authorList>
            <person name="Zenner C."/>
            <person name="Hitch T.C.A."/>
            <person name="Clavel T."/>
        </authorList>
    </citation>
    <scope>NUCLEOTIDE SEQUENCE</scope>
    <source>
        <strain evidence="16">DSM 107454</strain>
    </source>
</reference>
<proteinExistence type="inferred from homology"/>
<evidence type="ECO:0000256" key="10">
    <source>
        <dbReference type="ARBA" id="ARBA00023065"/>
    </source>
</evidence>
<evidence type="ECO:0000256" key="2">
    <source>
        <dbReference type="ARBA" id="ARBA00009765"/>
    </source>
</evidence>
<evidence type="ECO:0000256" key="12">
    <source>
        <dbReference type="ARBA" id="ARBA00034269"/>
    </source>
</evidence>
<keyword evidence="14" id="KW-0175">Coiled coil</keyword>
<evidence type="ECO:0000256" key="9">
    <source>
        <dbReference type="ARBA" id="ARBA00022989"/>
    </source>
</evidence>
<evidence type="ECO:0000313" key="16">
    <source>
        <dbReference type="EMBL" id="MBE5038964.1"/>
    </source>
</evidence>
<gene>
    <name evidence="16" type="ORF">INF28_00590</name>
</gene>
<dbReference type="GO" id="GO:0000287">
    <property type="term" value="F:magnesium ion binding"/>
    <property type="evidence" value="ECO:0007669"/>
    <property type="project" value="TreeGrafter"/>
</dbReference>
<dbReference type="GO" id="GO:0050897">
    <property type="term" value="F:cobalt ion binding"/>
    <property type="evidence" value="ECO:0007669"/>
    <property type="project" value="TreeGrafter"/>
</dbReference>
<comment type="caution">
    <text evidence="16">The sequence shown here is derived from an EMBL/GenBank/DDBJ whole genome shotgun (WGS) entry which is preliminary data.</text>
</comment>
<keyword evidence="4" id="KW-1003">Cell membrane</keyword>
<dbReference type="PANTHER" id="PTHR46494">
    <property type="entry name" value="CORA FAMILY METAL ION TRANSPORTER (EUROFUNG)"/>
    <property type="match status" value="1"/>
</dbReference>
<evidence type="ECO:0000256" key="15">
    <source>
        <dbReference type="SAM" id="Phobius"/>
    </source>
</evidence>
<dbReference type="InterPro" id="IPR002523">
    <property type="entry name" value="MgTranspt_CorA/ZnTranspt_ZntB"/>
</dbReference>
<dbReference type="FunFam" id="1.20.58.340:FF:000004">
    <property type="entry name" value="Magnesium transport protein CorA"/>
    <property type="match status" value="1"/>
</dbReference>
<dbReference type="SUPFAM" id="SSF144083">
    <property type="entry name" value="Magnesium transport protein CorA, transmembrane region"/>
    <property type="match status" value="1"/>
</dbReference>
<evidence type="ECO:0000256" key="13">
    <source>
        <dbReference type="ARBA" id="ARBA00045497"/>
    </source>
</evidence>
<evidence type="ECO:0000256" key="5">
    <source>
        <dbReference type="ARBA" id="ARBA00022519"/>
    </source>
</evidence>
<organism evidence="16 17">
    <name type="scientific">Ructibacterium gallinarum</name>
    <dbReference type="NCBI Taxonomy" id="2779355"/>
    <lineage>
        <taxon>Bacteria</taxon>
        <taxon>Bacillati</taxon>
        <taxon>Bacillota</taxon>
        <taxon>Clostridia</taxon>
        <taxon>Eubacteriales</taxon>
        <taxon>Oscillospiraceae</taxon>
        <taxon>Ructibacterium</taxon>
    </lineage>
</organism>
<dbReference type="Gene3D" id="1.20.58.340">
    <property type="entry name" value="Magnesium transport protein CorA, transmembrane region"/>
    <property type="match status" value="2"/>
</dbReference>
<dbReference type="SUPFAM" id="SSF143865">
    <property type="entry name" value="CorA soluble domain-like"/>
    <property type="match status" value="1"/>
</dbReference>
<keyword evidence="9 15" id="KW-1133">Transmembrane helix</keyword>
<name>A0A9D5R815_9FIRM</name>
<keyword evidence="17" id="KW-1185">Reference proteome</keyword>
<protein>
    <submittedName>
        <fullName evidence="16">Cobalt transporter</fullName>
    </submittedName>
</protein>
<dbReference type="GO" id="GO:0005886">
    <property type="term" value="C:plasma membrane"/>
    <property type="evidence" value="ECO:0007669"/>
    <property type="project" value="UniProtKB-SubCell"/>
</dbReference>
<dbReference type="Pfam" id="PF01544">
    <property type="entry name" value="CorA"/>
    <property type="match status" value="1"/>
</dbReference>
<evidence type="ECO:0000256" key="11">
    <source>
        <dbReference type="ARBA" id="ARBA00023136"/>
    </source>
</evidence>
<feature type="coiled-coil region" evidence="14">
    <location>
        <begin position="189"/>
        <end position="216"/>
    </location>
</feature>
<dbReference type="GO" id="GO:0015095">
    <property type="term" value="F:magnesium ion transmembrane transporter activity"/>
    <property type="evidence" value="ECO:0007669"/>
    <property type="project" value="TreeGrafter"/>
</dbReference>
<evidence type="ECO:0000256" key="6">
    <source>
        <dbReference type="ARBA" id="ARBA00022692"/>
    </source>
</evidence>
<dbReference type="GO" id="GO:0015087">
    <property type="term" value="F:cobalt ion transmembrane transporter activity"/>
    <property type="evidence" value="ECO:0007669"/>
    <property type="project" value="TreeGrafter"/>
</dbReference>
<feature type="transmembrane region" description="Helical" evidence="15">
    <location>
        <begin position="238"/>
        <end position="258"/>
    </location>
</feature>
<evidence type="ECO:0000313" key="17">
    <source>
        <dbReference type="Proteomes" id="UP000806542"/>
    </source>
</evidence>
<dbReference type="InterPro" id="IPR045861">
    <property type="entry name" value="CorA_cytoplasmic_dom"/>
</dbReference>
<keyword evidence="5" id="KW-0997">Cell inner membrane</keyword>
<accession>A0A9D5R815</accession>
<comment type="subcellular location">
    <subcellularLocation>
        <location evidence="1">Cell membrane</location>
        <topology evidence="1">Multi-pass membrane protein</topology>
    </subcellularLocation>
</comment>
<keyword evidence="11 15" id="KW-0472">Membrane</keyword>
<keyword evidence="3" id="KW-0813">Transport</keyword>
<feature type="transmembrane region" description="Helical" evidence="15">
    <location>
        <begin position="270"/>
        <end position="290"/>
    </location>
</feature>
<dbReference type="PANTHER" id="PTHR46494:SF3">
    <property type="entry name" value="ZINC TRANSPORT PROTEIN ZNTB"/>
    <property type="match status" value="1"/>
</dbReference>
<evidence type="ECO:0000256" key="7">
    <source>
        <dbReference type="ARBA" id="ARBA00022833"/>
    </source>
</evidence>
<dbReference type="EMBL" id="JADCKB010000001">
    <property type="protein sequence ID" value="MBE5038964.1"/>
    <property type="molecule type" value="Genomic_DNA"/>
</dbReference>
<dbReference type="Proteomes" id="UP000806542">
    <property type="component" value="Unassembled WGS sequence"/>
</dbReference>
<dbReference type="CDD" id="cd12826">
    <property type="entry name" value="EcCorA_ZntB-like_u1"/>
    <property type="match status" value="1"/>
</dbReference>
<evidence type="ECO:0000256" key="14">
    <source>
        <dbReference type="SAM" id="Coils"/>
    </source>
</evidence>
<dbReference type="AlphaFoldDB" id="A0A9D5R815"/>
<comment type="similarity">
    <text evidence="2">Belongs to the CorA metal ion transporter (MIT) (TC 1.A.35) family.</text>
</comment>
<keyword evidence="6 15" id="KW-0812">Transmembrane</keyword>
<comment type="catalytic activity">
    <reaction evidence="12">
        <text>Mg(2+)(in) = Mg(2+)(out)</text>
        <dbReference type="Rhea" id="RHEA:29827"/>
        <dbReference type="ChEBI" id="CHEBI:18420"/>
    </reaction>
</comment>
<evidence type="ECO:0000256" key="8">
    <source>
        <dbReference type="ARBA" id="ARBA00022842"/>
    </source>
</evidence>